<dbReference type="SUPFAM" id="SSF46894">
    <property type="entry name" value="C-terminal effector domain of the bipartite response regulators"/>
    <property type="match status" value="1"/>
</dbReference>
<dbReference type="PROSITE" id="PS51755">
    <property type="entry name" value="OMPR_PHOB"/>
    <property type="match status" value="1"/>
</dbReference>
<proteinExistence type="predicted"/>
<reference evidence="5" key="1">
    <citation type="journal article" date="2021" name="Syst. Appl. Microbiol.">
        <title>Roseomonas hellenica sp. nov., isolated from roots of wild-growing Alkanna tinctoria.</title>
        <authorList>
            <person name="Rat A."/>
            <person name="Naranjo H.D."/>
            <person name="Lebbe L."/>
            <person name="Cnockaert M."/>
            <person name="Krigas N."/>
            <person name="Grigoriadou K."/>
            <person name="Maloupa E."/>
            <person name="Willems A."/>
        </authorList>
    </citation>
    <scope>NUCLEOTIDE SEQUENCE [LARGE SCALE GENOMIC DNA]</scope>
    <source>
        <strain evidence="5">LMG 31523</strain>
    </source>
</reference>
<comment type="caution">
    <text evidence="4">The sequence shown here is derived from an EMBL/GenBank/DDBJ whole genome shotgun (WGS) entry which is preliminary data.</text>
</comment>
<evidence type="ECO:0000313" key="5">
    <source>
        <dbReference type="Proteomes" id="UP001196870"/>
    </source>
</evidence>
<dbReference type="PANTHER" id="PTHR47691">
    <property type="entry name" value="REGULATOR-RELATED"/>
    <property type="match status" value="1"/>
</dbReference>
<dbReference type="InterPro" id="IPR036388">
    <property type="entry name" value="WH-like_DNA-bd_sf"/>
</dbReference>
<organism evidence="4 5">
    <name type="scientific">Plastoroseomonas hellenica</name>
    <dbReference type="NCBI Taxonomy" id="2687306"/>
    <lineage>
        <taxon>Bacteria</taxon>
        <taxon>Pseudomonadati</taxon>
        <taxon>Pseudomonadota</taxon>
        <taxon>Alphaproteobacteria</taxon>
        <taxon>Acetobacterales</taxon>
        <taxon>Acetobacteraceae</taxon>
        <taxon>Plastoroseomonas</taxon>
    </lineage>
</organism>
<evidence type="ECO:0000256" key="1">
    <source>
        <dbReference type="ARBA" id="ARBA00023125"/>
    </source>
</evidence>
<dbReference type="PRINTS" id="PR00364">
    <property type="entry name" value="DISEASERSIST"/>
</dbReference>
<dbReference type="PANTHER" id="PTHR47691:SF3">
    <property type="entry name" value="HTH-TYPE TRANSCRIPTIONAL REGULATOR RV0890C-RELATED"/>
    <property type="match status" value="1"/>
</dbReference>
<evidence type="ECO:0000313" key="4">
    <source>
        <dbReference type="EMBL" id="MBR0666281.1"/>
    </source>
</evidence>
<dbReference type="InterPro" id="IPR016032">
    <property type="entry name" value="Sig_transdc_resp-reg_C-effctor"/>
</dbReference>
<dbReference type="InterPro" id="IPR011990">
    <property type="entry name" value="TPR-like_helical_dom_sf"/>
</dbReference>
<dbReference type="InterPro" id="IPR058852">
    <property type="entry name" value="HTH_77"/>
</dbReference>
<dbReference type="RefSeq" id="WP_211853954.1">
    <property type="nucleotide sequence ID" value="NZ_JAAGBB010000021.1"/>
</dbReference>
<dbReference type="SUPFAM" id="SSF52540">
    <property type="entry name" value="P-loop containing nucleoside triphosphate hydrolases"/>
    <property type="match status" value="1"/>
</dbReference>
<dbReference type="Gene3D" id="1.25.40.10">
    <property type="entry name" value="Tetratricopeptide repeat domain"/>
    <property type="match status" value="1"/>
</dbReference>
<keyword evidence="1 2" id="KW-0238">DNA-binding</keyword>
<dbReference type="Gene3D" id="3.40.50.300">
    <property type="entry name" value="P-loop containing nucleotide triphosphate hydrolases"/>
    <property type="match status" value="1"/>
</dbReference>
<feature type="DNA-binding region" description="OmpR/PhoB-type" evidence="2">
    <location>
        <begin position="5"/>
        <end position="98"/>
    </location>
</feature>
<evidence type="ECO:0000256" key="2">
    <source>
        <dbReference type="PROSITE-ProRule" id="PRU01091"/>
    </source>
</evidence>
<dbReference type="Pfam" id="PF25872">
    <property type="entry name" value="HTH_77"/>
    <property type="match status" value="1"/>
</dbReference>
<accession>A0ABS5F173</accession>
<dbReference type="InterPro" id="IPR027417">
    <property type="entry name" value="P-loop_NTPase"/>
</dbReference>
<dbReference type="Pfam" id="PF00486">
    <property type="entry name" value="Trans_reg_C"/>
    <property type="match status" value="1"/>
</dbReference>
<feature type="domain" description="OmpR/PhoB-type" evidence="3">
    <location>
        <begin position="5"/>
        <end position="98"/>
    </location>
</feature>
<name>A0ABS5F173_9PROT</name>
<sequence length="846" mass="89639">MADATPSFTFGPYRLIPSRRALLAEEQEVAPRGRAFDLLLALIERRDRVVTKEELLALVWPGRVVEEGNLTVHVAGLRKLLGQGVIATLSGRGYRFVAPVHEEAGAPAAPGQAPPSPATLPAPLTRLIGRQEDLDRLQAWLQDARLVTVVGAGGVGKTRLALAAAERLRDRFPDGTWLADLGTQEDPALVPKAVAAALGLDVRGGAFLASTTLWLAKRRGLLLLDGCEHLLQAAAEAAEAILRGCPGITILATSREPLRAEGEALHRLSPLGLAEPEAEVTAEGLRAHAAAALFLDRARAVRGDFDPGDAEAAEIMAICRRLDGLPLAIELAAPMLQALSPAQLRERLDRRFGLLAGGRRTALPRQQTLQATIAWSFELLEPSELDLLLRLSVFSGRWTAEAAGFVAGDAREEDEIARLIAGLVDKSLLQADLSGPEPRYRMLDATRFYAGERLPATEGAAARRRLAQWLTRSCGQAEADWPVMPDEAWAERHGAERDNLRAGLAWAFGEDGDPALGITLASVSGELLGELHATGELMAWFDRALAAVTEATSSAVAGQLWLGRCGWLSAGEPGAPAAAERAVALFRAAGDGFGLGRALWHQALQLAAVGDCAAADPLLQEAEALLGDAAESKTLISLRRVQALVQARRGRPDRARPILDAASAMAERLGARRDAALVAGDIAELLFAAGEIDAAIAMAEGALAALGPVKSRSAWVQHIHGALASYLLAKGEMAAARRLAGDRLYAARIMGIPQEVLSNLERAGLIAALEGDAAAAGRLLGHSEARQAARRAPRSPASEMVVARLRRTLGDRLPAEALQRLTAEGARLSEEQAIAEAARAMPSMPA</sequence>
<keyword evidence="5" id="KW-1185">Reference proteome</keyword>
<dbReference type="EMBL" id="JAAGBB010000021">
    <property type="protein sequence ID" value="MBR0666281.1"/>
    <property type="molecule type" value="Genomic_DNA"/>
</dbReference>
<protein>
    <submittedName>
        <fullName evidence="4">Helix-turn-helix transcriptional regulator</fullName>
    </submittedName>
</protein>
<dbReference type="CDD" id="cd00383">
    <property type="entry name" value="trans_reg_C"/>
    <property type="match status" value="1"/>
</dbReference>
<dbReference type="Gene3D" id="1.10.10.10">
    <property type="entry name" value="Winged helix-like DNA-binding domain superfamily/Winged helix DNA-binding domain"/>
    <property type="match status" value="1"/>
</dbReference>
<dbReference type="SMART" id="SM00862">
    <property type="entry name" value="Trans_reg_C"/>
    <property type="match status" value="1"/>
</dbReference>
<evidence type="ECO:0000259" key="3">
    <source>
        <dbReference type="PROSITE" id="PS51755"/>
    </source>
</evidence>
<gene>
    <name evidence="4" type="ORF">GXW71_18105</name>
</gene>
<dbReference type="Proteomes" id="UP001196870">
    <property type="component" value="Unassembled WGS sequence"/>
</dbReference>
<dbReference type="InterPro" id="IPR001867">
    <property type="entry name" value="OmpR/PhoB-type_DNA-bd"/>
</dbReference>